<gene>
    <name evidence="3" type="ORF">ATK23_1694</name>
</gene>
<sequence length="317" mass="34156">MIRRRMPYFRWSAGAVLVLALAIGALPYLGFLGGGWIPKLQAFQPYLLLLLAAGLVMGLLRKKWMISGCLFVLLLCGTVPNVQLNAVEGQSGNDNSELVVLSFNALKAGADPEQLAEVISRTEPQILVLVETSEPLHRQLAGRGALDDLGYRSHEAPSGGERDTVIFSKYPLQERVRDLDAEATGWYSLPVVDVQAPGGLVSVAGIHIYPPVGDAQRWERGLASVIDWSEQQKNNPVILAGDFNSVRSHPAFRALGEGFVQADGFLPSPTWPAGRSFPPLIGIDHILAKELTVTGSSSHAVGGSDHLAVSATFEFLD</sequence>
<keyword evidence="1" id="KW-1133">Transmembrane helix</keyword>
<comment type="caution">
    <text evidence="3">The sequence shown here is derived from an EMBL/GenBank/DDBJ whole genome shotgun (WGS) entry which is preliminary data.</text>
</comment>
<keyword evidence="3" id="KW-0540">Nuclease</keyword>
<keyword evidence="3" id="KW-0255">Endonuclease</keyword>
<dbReference type="EMBL" id="PGEY01000001">
    <property type="protein sequence ID" value="PJJ44460.1"/>
    <property type="molecule type" value="Genomic_DNA"/>
</dbReference>
<feature type="transmembrane region" description="Helical" evidence="1">
    <location>
        <begin position="12"/>
        <end position="37"/>
    </location>
</feature>
<organism evidence="3 4">
    <name type="scientific">Glutamicibacter mysorens</name>
    <dbReference type="NCBI Taxonomy" id="257984"/>
    <lineage>
        <taxon>Bacteria</taxon>
        <taxon>Bacillati</taxon>
        <taxon>Actinomycetota</taxon>
        <taxon>Actinomycetes</taxon>
        <taxon>Micrococcales</taxon>
        <taxon>Micrococcaceae</taxon>
        <taxon>Glutamicibacter</taxon>
    </lineage>
</organism>
<protein>
    <submittedName>
        <fullName evidence="3">Endonuclease/exonuclease/phosphatase (EEP) superfamily protein YafD</fullName>
    </submittedName>
</protein>
<dbReference type="Pfam" id="PF03372">
    <property type="entry name" value="Exo_endo_phos"/>
    <property type="match status" value="1"/>
</dbReference>
<evidence type="ECO:0000256" key="1">
    <source>
        <dbReference type="SAM" id="Phobius"/>
    </source>
</evidence>
<evidence type="ECO:0000313" key="4">
    <source>
        <dbReference type="Proteomes" id="UP000229263"/>
    </source>
</evidence>
<dbReference type="Proteomes" id="UP000229263">
    <property type="component" value="Unassembled WGS sequence"/>
</dbReference>
<keyword evidence="3" id="KW-0378">Hydrolase</keyword>
<feature type="domain" description="Endonuclease/exonuclease/phosphatase" evidence="2">
    <location>
        <begin position="101"/>
        <end position="306"/>
    </location>
</feature>
<dbReference type="Gene3D" id="3.60.10.10">
    <property type="entry name" value="Endonuclease/exonuclease/phosphatase"/>
    <property type="match status" value="1"/>
</dbReference>
<feature type="transmembrane region" description="Helical" evidence="1">
    <location>
        <begin position="43"/>
        <end position="60"/>
    </location>
</feature>
<reference evidence="3 4" key="1">
    <citation type="submission" date="2017-11" db="EMBL/GenBank/DDBJ databases">
        <title>Sequencing the genomes of 1000 actinobacteria strains.</title>
        <authorList>
            <person name="Klenk H.-P."/>
        </authorList>
    </citation>
    <scope>NUCLEOTIDE SEQUENCE [LARGE SCALE GENOMIC DNA]</scope>
    <source>
        <strain evidence="3 4">DSM 12798</strain>
    </source>
</reference>
<proteinExistence type="predicted"/>
<dbReference type="InterPro" id="IPR036691">
    <property type="entry name" value="Endo/exonu/phosph_ase_sf"/>
</dbReference>
<keyword evidence="1" id="KW-0812">Transmembrane</keyword>
<keyword evidence="1" id="KW-0472">Membrane</keyword>
<name>A0ABX4N0F2_9MICC</name>
<evidence type="ECO:0000313" key="3">
    <source>
        <dbReference type="EMBL" id="PJJ44460.1"/>
    </source>
</evidence>
<keyword evidence="4" id="KW-1185">Reference proteome</keyword>
<evidence type="ECO:0000259" key="2">
    <source>
        <dbReference type="Pfam" id="PF03372"/>
    </source>
</evidence>
<accession>A0ABX4N0F2</accession>
<dbReference type="GO" id="GO:0004519">
    <property type="term" value="F:endonuclease activity"/>
    <property type="evidence" value="ECO:0007669"/>
    <property type="project" value="UniProtKB-KW"/>
</dbReference>
<dbReference type="InterPro" id="IPR005135">
    <property type="entry name" value="Endo/exonuclease/phosphatase"/>
</dbReference>
<dbReference type="SUPFAM" id="SSF56219">
    <property type="entry name" value="DNase I-like"/>
    <property type="match status" value="1"/>
</dbReference>